<dbReference type="PANTHER" id="PTHR46193">
    <property type="entry name" value="6-PHOSPHOGLUCONATE PHOSPHATASE"/>
    <property type="match status" value="1"/>
</dbReference>
<keyword evidence="5" id="KW-1185">Reference proteome</keyword>
<keyword evidence="3" id="KW-0119">Carbohydrate metabolism</keyword>
<dbReference type="PANTHER" id="PTHR46193:SF18">
    <property type="entry name" value="HEXITOL PHOSPHATASE B"/>
    <property type="match status" value="1"/>
</dbReference>
<reference evidence="4" key="1">
    <citation type="submission" date="2020-12" db="EMBL/GenBank/DDBJ databases">
        <title>Clostridium thailandense sp. nov., a novel acetogenic bacterium isolated from peat land soil in Thailand.</title>
        <authorList>
            <person name="Chaikitkaew S."/>
            <person name="Birkeland N.K."/>
        </authorList>
    </citation>
    <scope>NUCLEOTIDE SEQUENCE</scope>
    <source>
        <strain evidence="4">PL3</strain>
    </source>
</reference>
<organism evidence="4 5">
    <name type="scientific">Clostridium thailandense</name>
    <dbReference type="NCBI Taxonomy" id="2794346"/>
    <lineage>
        <taxon>Bacteria</taxon>
        <taxon>Bacillati</taxon>
        <taxon>Bacillota</taxon>
        <taxon>Clostridia</taxon>
        <taxon>Eubacteriales</taxon>
        <taxon>Clostridiaceae</taxon>
        <taxon>Clostridium</taxon>
    </lineage>
</organism>
<evidence type="ECO:0000256" key="3">
    <source>
        <dbReference type="ARBA" id="ARBA00023277"/>
    </source>
</evidence>
<dbReference type="GO" id="GO:0046872">
    <property type="term" value="F:metal ion binding"/>
    <property type="evidence" value="ECO:0007669"/>
    <property type="project" value="UniProtKB-KW"/>
</dbReference>
<protein>
    <submittedName>
        <fullName evidence="4">HAD hydrolase-like protein</fullName>
    </submittedName>
</protein>
<sequence length="189" mass="22460">MRGVIFNFNGTLFNDFDKYEKTWRMFSKKELNHDMSNDELETCRQLCRSYRLNFRLTSGAVWLFNDLKDRNIPRTITTISPRSTVNFYFENFHLDKWFEIEKIIYDDSIILRKPNSNFYLRAAQAINMPPEDCIIFESTLSGIISAYNAGIGKVIAIAPRNHQLIFEQMKEVYDVIANFHEFDRMLLRE</sequence>
<gene>
    <name evidence="4" type="ORF">I6U48_13840</name>
</gene>
<comment type="caution">
    <text evidence="4">The sequence shown here is derived from an EMBL/GenBank/DDBJ whole genome shotgun (WGS) entry which is preliminary data.</text>
</comment>
<accession>A0A949TJH9</accession>
<keyword evidence="2" id="KW-0460">Magnesium</keyword>
<keyword evidence="4" id="KW-0378">Hydrolase</keyword>
<dbReference type="InterPro" id="IPR051600">
    <property type="entry name" value="Beta-PGM-like"/>
</dbReference>
<dbReference type="AlphaFoldDB" id="A0A949TJH9"/>
<evidence type="ECO:0000256" key="1">
    <source>
        <dbReference type="ARBA" id="ARBA00022723"/>
    </source>
</evidence>
<evidence type="ECO:0000313" key="5">
    <source>
        <dbReference type="Proteomes" id="UP000694308"/>
    </source>
</evidence>
<proteinExistence type="predicted"/>
<dbReference type="Pfam" id="PF00702">
    <property type="entry name" value="Hydrolase"/>
    <property type="match status" value="1"/>
</dbReference>
<name>A0A949TJH9_9CLOT</name>
<keyword evidence="1" id="KW-0479">Metal-binding</keyword>
<dbReference type="RefSeq" id="WP_218321052.1">
    <property type="nucleotide sequence ID" value="NZ_JAEEGC010000062.1"/>
</dbReference>
<dbReference type="Proteomes" id="UP000694308">
    <property type="component" value="Unassembled WGS sequence"/>
</dbReference>
<evidence type="ECO:0000256" key="2">
    <source>
        <dbReference type="ARBA" id="ARBA00022842"/>
    </source>
</evidence>
<evidence type="ECO:0000313" key="4">
    <source>
        <dbReference type="EMBL" id="MBV7273984.1"/>
    </source>
</evidence>
<dbReference type="GO" id="GO:0016787">
    <property type="term" value="F:hydrolase activity"/>
    <property type="evidence" value="ECO:0007669"/>
    <property type="project" value="UniProtKB-KW"/>
</dbReference>
<dbReference type="EMBL" id="JAEEGC010000062">
    <property type="protein sequence ID" value="MBV7273984.1"/>
    <property type="molecule type" value="Genomic_DNA"/>
</dbReference>